<organism evidence="3 4">
    <name type="scientific">Staphylotrichum tortipilum</name>
    <dbReference type="NCBI Taxonomy" id="2831512"/>
    <lineage>
        <taxon>Eukaryota</taxon>
        <taxon>Fungi</taxon>
        <taxon>Dikarya</taxon>
        <taxon>Ascomycota</taxon>
        <taxon>Pezizomycotina</taxon>
        <taxon>Sordariomycetes</taxon>
        <taxon>Sordariomycetidae</taxon>
        <taxon>Sordariales</taxon>
        <taxon>Chaetomiaceae</taxon>
        <taxon>Staphylotrichum</taxon>
    </lineage>
</organism>
<feature type="domain" description="GH16" evidence="2">
    <location>
        <begin position="64"/>
        <end position="326"/>
    </location>
</feature>
<keyword evidence="4" id="KW-1185">Reference proteome</keyword>
<keyword evidence="1" id="KW-1133">Transmembrane helix</keyword>
<dbReference type="CDD" id="cd02181">
    <property type="entry name" value="GH16_fungal_Lam16A_glucanase"/>
    <property type="match status" value="1"/>
</dbReference>
<dbReference type="PROSITE" id="PS51762">
    <property type="entry name" value="GH16_2"/>
    <property type="match status" value="1"/>
</dbReference>
<dbReference type="InterPro" id="IPR013320">
    <property type="entry name" value="ConA-like_dom_sf"/>
</dbReference>
<accession>A0AAN6MKZ8</accession>
<keyword evidence="1" id="KW-0812">Transmembrane</keyword>
<dbReference type="PANTHER" id="PTHR10963">
    <property type="entry name" value="GLYCOSYL HYDROLASE-RELATED"/>
    <property type="match status" value="1"/>
</dbReference>
<feature type="transmembrane region" description="Helical" evidence="1">
    <location>
        <begin position="31"/>
        <end position="53"/>
    </location>
</feature>
<dbReference type="GO" id="GO:0009251">
    <property type="term" value="P:glucan catabolic process"/>
    <property type="evidence" value="ECO:0007669"/>
    <property type="project" value="TreeGrafter"/>
</dbReference>
<reference evidence="3" key="2">
    <citation type="submission" date="2023-05" db="EMBL/GenBank/DDBJ databases">
        <authorList>
            <consortium name="Lawrence Berkeley National Laboratory"/>
            <person name="Steindorff A."/>
            <person name="Hensen N."/>
            <person name="Bonometti L."/>
            <person name="Westerberg I."/>
            <person name="Brannstrom I.O."/>
            <person name="Guillou S."/>
            <person name="Cros-Aarteil S."/>
            <person name="Calhoun S."/>
            <person name="Haridas S."/>
            <person name="Kuo A."/>
            <person name="Mondo S."/>
            <person name="Pangilinan J."/>
            <person name="Riley R."/>
            <person name="Labutti K."/>
            <person name="Andreopoulos B."/>
            <person name="Lipzen A."/>
            <person name="Chen C."/>
            <person name="Yanf M."/>
            <person name="Daum C."/>
            <person name="Ng V."/>
            <person name="Clum A."/>
            <person name="Ohm R."/>
            <person name="Martin F."/>
            <person name="Silar P."/>
            <person name="Natvig D."/>
            <person name="Lalanne C."/>
            <person name="Gautier V."/>
            <person name="Ament-Velasquez S.L."/>
            <person name="Kruys A."/>
            <person name="Hutchinson M.I."/>
            <person name="Powell A.J."/>
            <person name="Barry K."/>
            <person name="Miller A.N."/>
            <person name="Grigoriev I.V."/>
            <person name="Debuchy R."/>
            <person name="Gladieux P."/>
            <person name="Thoren M.H."/>
            <person name="Johannesson H."/>
        </authorList>
    </citation>
    <scope>NUCLEOTIDE SEQUENCE</scope>
    <source>
        <strain evidence="3">CBS 103.79</strain>
    </source>
</reference>
<gene>
    <name evidence="3" type="ORF">C8A05DRAFT_43819</name>
</gene>
<name>A0AAN6MKZ8_9PEZI</name>
<comment type="caution">
    <text evidence="3">The sequence shown here is derived from an EMBL/GenBank/DDBJ whole genome shotgun (WGS) entry which is preliminary data.</text>
</comment>
<keyword evidence="3" id="KW-0378">Hydrolase</keyword>
<evidence type="ECO:0000313" key="3">
    <source>
        <dbReference type="EMBL" id="KAK3902836.1"/>
    </source>
</evidence>
<dbReference type="Pfam" id="PF26113">
    <property type="entry name" value="GH16_XgeA"/>
    <property type="match status" value="1"/>
</dbReference>
<dbReference type="EMBL" id="MU855484">
    <property type="protein sequence ID" value="KAK3902836.1"/>
    <property type="molecule type" value="Genomic_DNA"/>
</dbReference>
<protein>
    <submittedName>
        <fullName evidence="3">Glycoside hydrolase</fullName>
    </submittedName>
</protein>
<dbReference type="Gene3D" id="2.60.120.200">
    <property type="match status" value="1"/>
</dbReference>
<dbReference type="SUPFAM" id="SSF49899">
    <property type="entry name" value="Concanavalin A-like lectins/glucanases"/>
    <property type="match status" value="1"/>
</dbReference>
<dbReference type="InterPro" id="IPR000757">
    <property type="entry name" value="Beta-glucanase-like"/>
</dbReference>
<dbReference type="Proteomes" id="UP001303889">
    <property type="component" value="Unassembled WGS sequence"/>
</dbReference>
<dbReference type="GO" id="GO:0004553">
    <property type="term" value="F:hydrolase activity, hydrolyzing O-glycosyl compounds"/>
    <property type="evidence" value="ECO:0007669"/>
    <property type="project" value="InterPro"/>
</dbReference>
<sequence length="378" mass="40695">MGRGDPSVSAYEVGYWTRPSPWSPRSWSRKVWIWVGTGIVVVVAAVVGAVVGVRLAKGGGGSYPNYSRLNYTLIDTYSGTSFFDKFNYFHDYDPTFGFVHYVDPDYAATYNLTYASPSTAIVRVDTSVGPDSDPNASTGRFSVRLESKAQYGPGLFLFDVKHTPYGCGTWPALWLTDTSNWPTNGEIDLLESVNLASSGRPTIALHTTSGCSMDDVRREMSGSVEGGHVDCYNGTDNNAGCAVSGPPATYGAEFNERGGGVVALEWRVEGVRVWGFPRGRGGDGKGVTAVPPPEGGMLDPSSWGLPVADFPGTKCDVAGHFRNQSIVVNIDLCGVLTEALWEGSGCGSVSCHYFVANRPAEFKNAFWEFGAFQVYKAL</sequence>
<keyword evidence="1" id="KW-0472">Membrane</keyword>
<evidence type="ECO:0000256" key="1">
    <source>
        <dbReference type="SAM" id="Phobius"/>
    </source>
</evidence>
<dbReference type="PANTHER" id="PTHR10963:SF42">
    <property type="entry name" value="PUTATIVE (AFU_ORTHOLOGUE AFUA_5G02280)-RELATED"/>
    <property type="match status" value="1"/>
</dbReference>
<proteinExistence type="predicted"/>
<dbReference type="AlphaFoldDB" id="A0AAN6MKZ8"/>
<dbReference type="InterPro" id="IPR050546">
    <property type="entry name" value="Glycosyl_Hydrlase_16"/>
</dbReference>
<evidence type="ECO:0000313" key="4">
    <source>
        <dbReference type="Proteomes" id="UP001303889"/>
    </source>
</evidence>
<reference evidence="3" key="1">
    <citation type="journal article" date="2023" name="Mol. Phylogenet. Evol.">
        <title>Genome-scale phylogeny and comparative genomics of the fungal order Sordariales.</title>
        <authorList>
            <person name="Hensen N."/>
            <person name="Bonometti L."/>
            <person name="Westerberg I."/>
            <person name="Brannstrom I.O."/>
            <person name="Guillou S."/>
            <person name="Cros-Aarteil S."/>
            <person name="Calhoun S."/>
            <person name="Haridas S."/>
            <person name="Kuo A."/>
            <person name="Mondo S."/>
            <person name="Pangilinan J."/>
            <person name="Riley R."/>
            <person name="LaButti K."/>
            <person name="Andreopoulos B."/>
            <person name="Lipzen A."/>
            <person name="Chen C."/>
            <person name="Yan M."/>
            <person name="Daum C."/>
            <person name="Ng V."/>
            <person name="Clum A."/>
            <person name="Steindorff A."/>
            <person name="Ohm R.A."/>
            <person name="Martin F."/>
            <person name="Silar P."/>
            <person name="Natvig D.O."/>
            <person name="Lalanne C."/>
            <person name="Gautier V."/>
            <person name="Ament-Velasquez S.L."/>
            <person name="Kruys A."/>
            <person name="Hutchinson M.I."/>
            <person name="Powell A.J."/>
            <person name="Barry K."/>
            <person name="Miller A.N."/>
            <person name="Grigoriev I.V."/>
            <person name="Debuchy R."/>
            <person name="Gladieux P."/>
            <person name="Hiltunen Thoren M."/>
            <person name="Johannesson H."/>
        </authorList>
    </citation>
    <scope>NUCLEOTIDE SEQUENCE</scope>
    <source>
        <strain evidence="3">CBS 103.79</strain>
    </source>
</reference>
<evidence type="ECO:0000259" key="2">
    <source>
        <dbReference type="PROSITE" id="PS51762"/>
    </source>
</evidence>